<protein>
    <submittedName>
        <fullName evidence="2">Uncharacterized protein</fullName>
    </submittedName>
</protein>
<comment type="caution">
    <text evidence="2">The sequence shown here is derived from an EMBL/GenBank/DDBJ whole genome shotgun (WGS) entry which is preliminary data.</text>
</comment>
<gene>
    <name evidence="2" type="ORF">BXY39_0371</name>
</gene>
<sequence>MVKPFAGGVPPAWRAARGIPHSPLPLRAARLFLKLLAGLLPFAALTGLCAWALHWIAVHVIAV</sequence>
<organism evidence="2 3">
    <name type="scientific">Eilatimonas milleporae</name>
    <dbReference type="NCBI Taxonomy" id="911205"/>
    <lineage>
        <taxon>Bacteria</taxon>
        <taxon>Pseudomonadati</taxon>
        <taxon>Pseudomonadota</taxon>
        <taxon>Alphaproteobacteria</taxon>
        <taxon>Kordiimonadales</taxon>
        <taxon>Kordiimonadaceae</taxon>
        <taxon>Eilatimonas</taxon>
    </lineage>
</organism>
<evidence type="ECO:0000256" key="1">
    <source>
        <dbReference type="SAM" id="Phobius"/>
    </source>
</evidence>
<evidence type="ECO:0000313" key="3">
    <source>
        <dbReference type="Proteomes" id="UP000271227"/>
    </source>
</evidence>
<dbReference type="Proteomes" id="UP000271227">
    <property type="component" value="Unassembled WGS sequence"/>
</dbReference>
<dbReference type="EMBL" id="REFR01000009">
    <property type="protein sequence ID" value="RMB11884.1"/>
    <property type="molecule type" value="Genomic_DNA"/>
</dbReference>
<evidence type="ECO:0000313" key="2">
    <source>
        <dbReference type="EMBL" id="RMB11884.1"/>
    </source>
</evidence>
<keyword evidence="1" id="KW-0472">Membrane</keyword>
<name>A0A3M0CQQ5_9PROT</name>
<keyword evidence="1" id="KW-0812">Transmembrane</keyword>
<dbReference type="AlphaFoldDB" id="A0A3M0CQQ5"/>
<feature type="transmembrane region" description="Helical" evidence="1">
    <location>
        <begin position="31"/>
        <end position="57"/>
    </location>
</feature>
<keyword evidence="3" id="KW-1185">Reference proteome</keyword>
<keyword evidence="1" id="KW-1133">Transmembrane helix</keyword>
<dbReference type="InParanoid" id="A0A3M0CQQ5"/>
<dbReference type="RefSeq" id="WP_170163548.1">
    <property type="nucleotide sequence ID" value="NZ_REFR01000009.1"/>
</dbReference>
<proteinExistence type="predicted"/>
<reference evidence="2 3" key="1">
    <citation type="submission" date="2018-10" db="EMBL/GenBank/DDBJ databases">
        <title>Genomic Encyclopedia of Archaeal and Bacterial Type Strains, Phase II (KMG-II): from individual species to whole genera.</title>
        <authorList>
            <person name="Goeker M."/>
        </authorList>
    </citation>
    <scope>NUCLEOTIDE SEQUENCE [LARGE SCALE GENOMIC DNA]</scope>
    <source>
        <strain evidence="2 3">DSM 25217</strain>
    </source>
</reference>
<accession>A0A3M0CQQ5</accession>